<dbReference type="CDD" id="cd00322">
    <property type="entry name" value="FNR_like"/>
    <property type="match status" value="1"/>
</dbReference>
<dbReference type="InterPro" id="IPR001433">
    <property type="entry name" value="OxRdtase_FAD/NAD-bd"/>
</dbReference>
<dbReference type="PROSITE" id="PS51384">
    <property type="entry name" value="FAD_FR"/>
    <property type="match status" value="1"/>
</dbReference>
<evidence type="ECO:0000313" key="2">
    <source>
        <dbReference type="EMBL" id="KKS03559.1"/>
    </source>
</evidence>
<dbReference type="InterPro" id="IPR039261">
    <property type="entry name" value="FNR_nucleotide-bd"/>
</dbReference>
<dbReference type="Proteomes" id="UP000033947">
    <property type="component" value="Unassembled WGS sequence"/>
</dbReference>
<evidence type="ECO:0000313" key="3">
    <source>
        <dbReference type="Proteomes" id="UP000033947"/>
    </source>
</evidence>
<dbReference type="Pfam" id="PF00970">
    <property type="entry name" value="FAD_binding_6"/>
    <property type="match status" value="1"/>
</dbReference>
<dbReference type="Gene3D" id="2.40.30.10">
    <property type="entry name" value="Translation factors"/>
    <property type="match status" value="1"/>
</dbReference>
<evidence type="ECO:0000259" key="1">
    <source>
        <dbReference type="PROSITE" id="PS51384"/>
    </source>
</evidence>
<comment type="caution">
    <text evidence="2">The sequence shown here is derived from an EMBL/GenBank/DDBJ whole genome shotgun (WGS) entry which is preliminary data.</text>
</comment>
<dbReference type="InterPro" id="IPR017927">
    <property type="entry name" value="FAD-bd_FR_type"/>
</dbReference>
<dbReference type="Gene3D" id="3.40.50.80">
    <property type="entry name" value="Nucleotide-binding domain of ferredoxin-NADP reductase (FNR) module"/>
    <property type="match status" value="1"/>
</dbReference>
<name>A0A0G0VRQ1_UNCKA</name>
<dbReference type="EMBL" id="LCBB01000001">
    <property type="protein sequence ID" value="KKS03559.1"/>
    <property type="molecule type" value="Genomic_DNA"/>
</dbReference>
<dbReference type="InterPro" id="IPR001709">
    <property type="entry name" value="Flavoprot_Pyr_Nucl_cyt_Rdtase"/>
</dbReference>
<dbReference type="Pfam" id="PF00175">
    <property type="entry name" value="NAD_binding_1"/>
    <property type="match status" value="1"/>
</dbReference>
<dbReference type="InterPro" id="IPR050415">
    <property type="entry name" value="MRET"/>
</dbReference>
<dbReference type="PRINTS" id="PR00410">
    <property type="entry name" value="PHEHYDRXLASE"/>
</dbReference>
<gene>
    <name evidence="2" type="ORF">UU55_C0001G0020</name>
</gene>
<accession>A0A0G0VRQ1</accession>
<protein>
    <submittedName>
        <fullName evidence="2">Butylphenol hydroxylase component A6</fullName>
    </submittedName>
</protein>
<dbReference type="PRINTS" id="PR00371">
    <property type="entry name" value="FPNCR"/>
</dbReference>
<organism evidence="2 3">
    <name type="scientific">candidate division WWE3 bacterium GW2011_GWC2_41_23</name>
    <dbReference type="NCBI Taxonomy" id="1619123"/>
    <lineage>
        <taxon>Bacteria</taxon>
        <taxon>Katanobacteria</taxon>
    </lineage>
</organism>
<sequence>MLPYTGMVLPQKHTGTVVEKKAVSPLVTWLRLKIEGVSDFSFIPGQFINLEVGDGIYRSYSICNDTVGGGFVELAAITGRPGLGANLINSLKIDSSVGFVGPSGRYSYRKGGRKNVVFVATSTGIAPFIPMIGQALEDPFVESITLVFGVRDQEDVFFEDKFKKFLEMSPKFSYFICLSGVADGLKPPYFANRVTFCLPDFVKDATDFYLCGNTAMIRDCSDIISKAGLEDFAIYTEAFNPNL</sequence>
<reference evidence="2 3" key="1">
    <citation type="journal article" date="2015" name="Nature">
        <title>rRNA introns, odd ribosomes, and small enigmatic genomes across a large radiation of phyla.</title>
        <authorList>
            <person name="Brown C.T."/>
            <person name="Hug L.A."/>
            <person name="Thomas B.C."/>
            <person name="Sharon I."/>
            <person name="Castelle C.J."/>
            <person name="Singh A."/>
            <person name="Wilkins M.J."/>
            <person name="Williams K.H."/>
            <person name="Banfield J.F."/>
        </authorList>
    </citation>
    <scope>NUCLEOTIDE SEQUENCE [LARGE SCALE GENOMIC DNA]</scope>
</reference>
<dbReference type="AlphaFoldDB" id="A0A0G0VRQ1"/>
<dbReference type="SUPFAM" id="SSF63380">
    <property type="entry name" value="Riboflavin synthase domain-like"/>
    <property type="match status" value="1"/>
</dbReference>
<dbReference type="SUPFAM" id="SSF52343">
    <property type="entry name" value="Ferredoxin reductase-like, C-terminal NADP-linked domain"/>
    <property type="match status" value="1"/>
</dbReference>
<proteinExistence type="predicted"/>
<feature type="domain" description="FAD-binding FR-type" evidence="1">
    <location>
        <begin position="10"/>
        <end position="109"/>
    </location>
</feature>
<dbReference type="InterPro" id="IPR008333">
    <property type="entry name" value="Cbr1-like_FAD-bd_dom"/>
</dbReference>
<dbReference type="PANTHER" id="PTHR47354:SF5">
    <property type="entry name" value="PROTEIN RFBI"/>
    <property type="match status" value="1"/>
</dbReference>
<dbReference type="InterPro" id="IPR017938">
    <property type="entry name" value="Riboflavin_synthase-like_b-brl"/>
</dbReference>
<dbReference type="GO" id="GO:0016491">
    <property type="term" value="F:oxidoreductase activity"/>
    <property type="evidence" value="ECO:0007669"/>
    <property type="project" value="InterPro"/>
</dbReference>
<dbReference type="PANTHER" id="PTHR47354">
    <property type="entry name" value="NADH OXIDOREDUCTASE HCR"/>
    <property type="match status" value="1"/>
</dbReference>